<keyword evidence="7" id="KW-0003">3Fe-4S</keyword>
<dbReference type="InterPro" id="IPR017896">
    <property type="entry name" value="4Fe4S_Fe-S-bd"/>
</dbReference>
<dbReference type="PRINTS" id="PR00352">
    <property type="entry name" value="3FE4SFRDOXIN"/>
</dbReference>
<dbReference type="SUPFAM" id="SSF54862">
    <property type="entry name" value="4Fe-4S ferredoxins"/>
    <property type="match status" value="1"/>
</dbReference>
<keyword evidence="2 8" id="KW-0813">Transport</keyword>
<dbReference type="Pfam" id="PF13370">
    <property type="entry name" value="Fer4_13"/>
    <property type="match status" value="1"/>
</dbReference>
<dbReference type="PANTHER" id="PTHR36923:SF3">
    <property type="entry name" value="FERREDOXIN"/>
    <property type="match status" value="1"/>
</dbReference>
<dbReference type="Gene3D" id="3.30.70.20">
    <property type="match status" value="1"/>
</dbReference>
<keyword evidence="5 8" id="KW-0408">Iron</keyword>
<evidence type="ECO:0000256" key="6">
    <source>
        <dbReference type="ARBA" id="ARBA00023014"/>
    </source>
</evidence>
<evidence type="ECO:0000256" key="8">
    <source>
        <dbReference type="RuleBase" id="RU368020"/>
    </source>
</evidence>
<evidence type="ECO:0000256" key="2">
    <source>
        <dbReference type="ARBA" id="ARBA00022448"/>
    </source>
</evidence>
<evidence type="ECO:0000256" key="5">
    <source>
        <dbReference type="ARBA" id="ARBA00023004"/>
    </source>
</evidence>
<evidence type="ECO:0000313" key="10">
    <source>
        <dbReference type="EMBL" id="GAA0358398.1"/>
    </source>
</evidence>
<dbReference type="InterPro" id="IPR051269">
    <property type="entry name" value="Fe-S_cluster_ET"/>
</dbReference>
<dbReference type="PANTHER" id="PTHR36923">
    <property type="entry name" value="FERREDOXIN"/>
    <property type="match status" value="1"/>
</dbReference>
<dbReference type="Proteomes" id="UP001500063">
    <property type="component" value="Unassembled WGS sequence"/>
</dbReference>
<gene>
    <name evidence="10" type="ORF">GCM10010319_39720</name>
</gene>
<dbReference type="InterPro" id="IPR001080">
    <property type="entry name" value="3Fe4S_ferredoxin"/>
</dbReference>
<reference evidence="11" key="1">
    <citation type="journal article" date="2019" name="Int. J. Syst. Evol. Microbiol.">
        <title>The Global Catalogue of Microorganisms (GCM) 10K type strain sequencing project: providing services to taxonomists for standard genome sequencing and annotation.</title>
        <authorList>
            <consortium name="The Broad Institute Genomics Platform"/>
            <consortium name="The Broad Institute Genome Sequencing Center for Infectious Disease"/>
            <person name="Wu L."/>
            <person name="Ma J."/>
        </authorList>
    </citation>
    <scope>NUCLEOTIDE SEQUENCE [LARGE SCALE GENOMIC DNA]</scope>
    <source>
        <strain evidence="11">JCM 4565</strain>
    </source>
</reference>
<keyword evidence="6 8" id="KW-0411">Iron-sulfur</keyword>
<evidence type="ECO:0000256" key="1">
    <source>
        <dbReference type="ARBA" id="ARBA00001927"/>
    </source>
</evidence>
<protein>
    <recommendedName>
        <fullName evidence="8">Ferredoxin</fullName>
    </recommendedName>
</protein>
<feature type="domain" description="4Fe-4S ferredoxin-type" evidence="9">
    <location>
        <begin position="8"/>
        <end position="36"/>
    </location>
</feature>
<evidence type="ECO:0000256" key="7">
    <source>
        <dbReference type="ARBA" id="ARBA00023291"/>
    </source>
</evidence>
<accession>A0ABP3GZ71</accession>
<keyword evidence="3 8" id="KW-0479">Metal-binding</keyword>
<organism evidence="10 11">
    <name type="scientific">Streptomyces blastmyceticus</name>
    <dbReference type="NCBI Taxonomy" id="68180"/>
    <lineage>
        <taxon>Bacteria</taxon>
        <taxon>Bacillati</taxon>
        <taxon>Actinomycetota</taxon>
        <taxon>Actinomycetes</taxon>
        <taxon>Kitasatosporales</taxon>
        <taxon>Streptomycetaceae</taxon>
        <taxon>Streptomyces</taxon>
    </lineage>
</organism>
<comment type="function">
    <text evidence="8">Ferredoxins are iron-sulfur proteins that transfer electrons in a wide variety of metabolic reactions.</text>
</comment>
<evidence type="ECO:0000313" key="11">
    <source>
        <dbReference type="Proteomes" id="UP001500063"/>
    </source>
</evidence>
<comment type="cofactor">
    <cofactor evidence="1">
        <name>[3Fe-4S] cluster</name>
        <dbReference type="ChEBI" id="CHEBI:21137"/>
    </cofactor>
</comment>
<dbReference type="PROSITE" id="PS51379">
    <property type="entry name" value="4FE4S_FER_2"/>
    <property type="match status" value="1"/>
</dbReference>
<evidence type="ECO:0000256" key="3">
    <source>
        <dbReference type="ARBA" id="ARBA00022723"/>
    </source>
</evidence>
<name>A0ABP3GZ71_9ACTN</name>
<comment type="caution">
    <text evidence="10">The sequence shown here is derived from an EMBL/GenBank/DDBJ whole genome shotgun (WGS) entry which is preliminary data.</text>
</comment>
<evidence type="ECO:0000259" key="9">
    <source>
        <dbReference type="PROSITE" id="PS51379"/>
    </source>
</evidence>
<proteinExistence type="predicted"/>
<dbReference type="RefSeq" id="WP_344119471.1">
    <property type="nucleotide sequence ID" value="NZ_BAAABW010000021.1"/>
</dbReference>
<sequence length="82" mass="8657">MPADAERWRVTVDRTVCVGSGLCAATAPDAFRLDAARRSHPVEEETAASEAVLEAAESCPVEAITIRSAEGVVFPLEEQDGA</sequence>
<dbReference type="EMBL" id="BAAABW010000021">
    <property type="protein sequence ID" value="GAA0358398.1"/>
    <property type="molecule type" value="Genomic_DNA"/>
</dbReference>
<keyword evidence="4 8" id="KW-0249">Electron transport</keyword>
<evidence type="ECO:0000256" key="4">
    <source>
        <dbReference type="ARBA" id="ARBA00022982"/>
    </source>
</evidence>
<keyword evidence="11" id="KW-1185">Reference proteome</keyword>